<comment type="caution">
    <text evidence="1">The sequence shown here is derived from an EMBL/GenBank/DDBJ whole genome shotgun (WGS) entry which is preliminary data.</text>
</comment>
<reference evidence="1" key="1">
    <citation type="submission" date="2019-08" db="EMBL/GenBank/DDBJ databases">
        <authorList>
            <person name="Kucharzyk K."/>
            <person name="Murdoch R.W."/>
            <person name="Higgins S."/>
            <person name="Loffler F."/>
        </authorList>
    </citation>
    <scope>NUCLEOTIDE SEQUENCE</scope>
</reference>
<gene>
    <name evidence="1" type="ORF">SDC9_168845</name>
</gene>
<protein>
    <submittedName>
        <fullName evidence="1">Uncharacterized protein</fullName>
    </submittedName>
</protein>
<organism evidence="1">
    <name type="scientific">bioreactor metagenome</name>
    <dbReference type="NCBI Taxonomy" id="1076179"/>
    <lineage>
        <taxon>unclassified sequences</taxon>
        <taxon>metagenomes</taxon>
        <taxon>ecological metagenomes</taxon>
    </lineage>
</organism>
<name>A0A645G486_9ZZZZ</name>
<dbReference type="EMBL" id="VSSQ01069456">
    <property type="protein sequence ID" value="MPN21465.1"/>
    <property type="molecule type" value="Genomic_DNA"/>
</dbReference>
<proteinExistence type="predicted"/>
<sequence length="137" mass="15560">MSQSGNPLVLRSDALRRVYDDKAYVSPFYGGIRSHYAVALDFILKFALTPDSCGIDKRVFTIFVFKGRVYRITCSSGDGRYDDTFFPKYAVHYRAFPGVRFPDYRHGNAIVVLLRLRQRADERNNAIKHIAGAGAMD</sequence>
<dbReference type="AlphaFoldDB" id="A0A645G486"/>
<evidence type="ECO:0000313" key="1">
    <source>
        <dbReference type="EMBL" id="MPN21465.1"/>
    </source>
</evidence>
<accession>A0A645G486</accession>